<sequence>MKVLKAKKHAKTKKTQEDTVQQEKQGSGCETKKGEESDQGKTYQ</sequence>
<protein>
    <submittedName>
        <fullName evidence="2">Uncharacterized protein</fullName>
    </submittedName>
</protein>
<reference evidence="2 3" key="1">
    <citation type="journal article" date="2018" name="Front. Plant Sci.">
        <title>Red Clover (Trifolium pratense) and Zigzag Clover (T. medium) - A Picture of Genomic Similarities and Differences.</title>
        <authorList>
            <person name="Dluhosova J."/>
            <person name="Istvanek J."/>
            <person name="Nedelnik J."/>
            <person name="Repkova J."/>
        </authorList>
    </citation>
    <scope>NUCLEOTIDE SEQUENCE [LARGE SCALE GENOMIC DNA]</scope>
    <source>
        <strain evidence="3">cv. 10/8</strain>
        <tissue evidence="2">Leaf</tissue>
    </source>
</reference>
<comment type="caution">
    <text evidence="2">The sequence shown here is derived from an EMBL/GenBank/DDBJ whole genome shotgun (WGS) entry which is preliminary data.</text>
</comment>
<dbReference type="AlphaFoldDB" id="A0A392VU89"/>
<proteinExistence type="predicted"/>
<organism evidence="2 3">
    <name type="scientific">Trifolium medium</name>
    <dbReference type="NCBI Taxonomy" id="97028"/>
    <lineage>
        <taxon>Eukaryota</taxon>
        <taxon>Viridiplantae</taxon>
        <taxon>Streptophyta</taxon>
        <taxon>Embryophyta</taxon>
        <taxon>Tracheophyta</taxon>
        <taxon>Spermatophyta</taxon>
        <taxon>Magnoliopsida</taxon>
        <taxon>eudicotyledons</taxon>
        <taxon>Gunneridae</taxon>
        <taxon>Pentapetalae</taxon>
        <taxon>rosids</taxon>
        <taxon>fabids</taxon>
        <taxon>Fabales</taxon>
        <taxon>Fabaceae</taxon>
        <taxon>Papilionoideae</taxon>
        <taxon>50 kb inversion clade</taxon>
        <taxon>NPAAA clade</taxon>
        <taxon>Hologalegina</taxon>
        <taxon>IRL clade</taxon>
        <taxon>Trifolieae</taxon>
        <taxon>Trifolium</taxon>
    </lineage>
</organism>
<keyword evidence="3" id="KW-1185">Reference proteome</keyword>
<name>A0A392VU89_9FABA</name>
<dbReference type="EMBL" id="LXQA011260504">
    <property type="protein sequence ID" value="MCI91019.1"/>
    <property type="molecule type" value="Genomic_DNA"/>
</dbReference>
<feature type="region of interest" description="Disordered" evidence="1">
    <location>
        <begin position="1"/>
        <end position="44"/>
    </location>
</feature>
<dbReference type="Proteomes" id="UP000265520">
    <property type="component" value="Unassembled WGS sequence"/>
</dbReference>
<evidence type="ECO:0000313" key="3">
    <source>
        <dbReference type="Proteomes" id="UP000265520"/>
    </source>
</evidence>
<evidence type="ECO:0000256" key="1">
    <source>
        <dbReference type="SAM" id="MobiDB-lite"/>
    </source>
</evidence>
<feature type="non-terminal residue" evidence="2">
    <location>
        <position position="44"/>
    </location>
</feature>
<accession>A0A392VU89</accession>
<feature type="compositionally biased region" description="Basic residues" evidence="1">
    <location>
        <begin position="1"/>
        <end position="13"/>
    </location>
</feature>
<evidence type="ECO:0000313" key="2">
    <source>
        <dbReference type="EMBL" id="MCI91019.1"/>
    </source>
</evidence>
<feature type="compositionally biased region" description="Basic and acidic residues" evidence="1">
    <location>
        <begin position="30"/>
        <end position="44"/>
    </location>
</feature>